<evidence type="ECO:0000313" key="2">
    <source>
        <dbReference type="Proteomes" id="UP000182761"/>
    </source>
</evidence>
<gene>
    <name evidence="1" type="ORF">Ga0061079_105189</name>
</gene>
<dbReference type="AlphaFoldDB" id="A0A0X3AM20"/>
<organism evidence="1 2">
    <name type="scientific">Apibacter mensalis</name>
    <dbReference type="NCBI Taxonomy" id="1586267"/>
    <lineage>
        <taxon>Bacteria</taxon>
        <taxon>Pseudomonadati</taxon>
        <taxon>Bacteroidota</taxon>
        <taxon>Flavobacteriia</taxon>
        <taxon>Flavobacteriales</taxon>
        <taxon>Weeksellaceae</taxon>
        <taxon>Apibacter</taxon>
    </lineage>
</organism>
<sequence>MMLSKVGNQTALSIYLTPVGEITLGNDGELGGTTHIDVFFLTKDKYLGIIKGVI</sequence>
<accession>A0A0X3AM20</accession>
<evidence type="ECO:0000313" key="1">
    <source>
        <dbReference type="EMBL" id="CVK16229.1"/>
    </source>
</evidence>
<name>A0A0X3AM20_9FLAO</name>
<reference evidence="1 2" key="1">
    <citation type="submission" date="2016-01" db="EMBL/GenBank/DDBJ databases">
        <authorList>
            <person name="McClelland M."/>
            <person name="Jain A."/>
            <person name="Saraogi P."/>
            <person name="Mendelson R."/>
            <person name="Westerman R."/>
            <person name="SanMiguel P."/>
            <person name="Csonka L."/>
        </authorList>
    </citation>
    <scope>NUCLEOTIDE SEQUENCE [LARGE SCALE GENOMIC DNA]</scope>
    <source>
        <strain evidence="1 2">R-53146</strain>
    </source>
</reference>
<protein>
    <submittedName>
        <fullName evidence="1">Uncharacterized protein</fullName>
    </submittedName>
</protein>
<proteinExistence type="predicted"/>
<keyword evidence="2" id="KW-1185">Reference proteome</keyword>
<dbReference type="Proteomes" id="UP000182761">
    <property type="component" value="Unassembled WGS sequence"/>
</dbReference>
<dbReference type="EMBL" id="FCOR01000005">
    <property type="protein sequence ID" value="CVK16229.1"/>
    <property type="molecule type" value="Genomic_DNA"/>
</dbReference>